<dbReference type="AlphaFoldDB" id="A0A848G1D2"/>
<dbReference type="EMBL" id="JABBGA010000001">
    <property type="protein sequence ID" value="NML24243.1"/>
    <property type="molecule type" value="Genomic_DNA"/>
</dbReference>
<evidence type="ECO:0000313" key="2">
    <source>
        <dbReference type="EMBL" id="NML24243.1"/>
    </source>
</evidence>
<evidence type="ECO:0008006" key="4">
    <source>
        <dbReference type="Google" id="ProtNLM"/>
    </source>
</evidence>
<comment type="caution">
    <text evidence="2">The sequence shown here is derived from an EMBL/GenBank/DDBJ whole genome shotgun (WGS) entry which is preliminary data.</text>
</comment>
<feature type="chain" id="PRO_5032986684" description="Transporter" evidence="1">
    <location>
        <begin position="20"/>
        <end position="231"/>
    </location>
</feature>
<protein>
    <recommendedName>
        <fullName evidence="4">Transporter</fullName>
    </recommendedName>
</protein>
<dbReference type="RefSeq" id="WP_169143890.1">
    <property type="nucleotide sequence ID" value="NZ_JABBGA010000001.1"/>
</dbReference>
<evidence type="ECO:0000313" key="3">
    <source>
        <dbReference type="Proteomes" id="UP000580043"/>
    </source>
</evidence>
<accession>A0A848G1D2</accession>
<keyword evidence="1" id="KW-0732">Signal</keyword>
<feature type="signal peptide" evidence="1">
    <location>
        <begin position="1"/>
        <end position="19"/>
    </location>
</feature>
<dbReference type="Proteomes" id="UP000580043">
    <property type="component" value="Unassembled WGS sequence"/>
</dbReference>
<organism evidence="2 3">
    <name type="scientific">Zoogloea dura</name>
    <dbReference type="NCBI Taxonomy" id="2728840"/>
    <lineage>
        <taxon>Bacteria</taxon>
        <taxon>Pseudomonadati</taxon>
        <taxon>Pseudomonadota</taxon>
        <taxon>Betaproteobacteria</taxon>
        <taxon>Rhodocyclales</taxon>
        <taxon>Zoogloeaceae</taxon>
        <taxon>Zoogloea</taxon>
    </lineage>
</organism>
<proteinExistence type="predicted"/>
<reference evidence="2 3" key="1">
    <citation type="submission" date="2020-04" db="EMBL/GenBank/DDBJ databases">
        <title>Zoogloea sp. G-4-1-14 isolated from soil.</title>
        <authorList>
            <person name="Dahal R.H."/>
        </authorList>
    </citation>
    <scope>NUCLEOTIDE SEQUENCE [LARGE SCALE GENOMIC DNA]</scope>
    <source>
        <strain evidence="2 3">G-4-1-14</strain>
    </source>
</reference>
<sequence length="231" mass="25084">MPRIALFCLLQALTLPALAARPFVTDDARLTTAGSCQLESWVRIYPESREIWALPACNPFGNLEVTAGGGKARNDGQHGTGDFILQLKTLLRPLETNGWGLGLAGGMVHHPQVNPGPNLLGNTFVYVPMSVSFADDRIVMHANLGWLKDKASGEQRATWGLGGEFRLHDRLTGIAETFGDSSSGAFWQAGARFAIIPERVQLDATLGRELSGPASSRWISFGLRLTPDRLF</sequence>
<keyword evidence="3" id="KW-1185">Reference proteome</keyword>
<evidence type="ECO:0000256" key="1">
    <source>
        <dbReference type="SAM" id="SignalP"/>
    </source>
</evidence>
<gene>
    <name evidence="2" type="ORF">HHL15_00665</name>
</gene>
<name>A0A848G1D2_9RHOO</name>